<organism evidence="2 3">
    <name type="scientific">Stenotrophomonas humi</name>
    <dbReference type="NCBI Taxonomy" id="405444"/>
    <lineage>
        <taxon>Bacteria</taxon>
        <taxon>Pseudomonadati</taxon>
        <taxon>Pseudomonadota</taxon>
        <taxon>Gammaproteobacteria</taxon>
        <taxon>Lysobacterales</taxon>
        <taxon>Lysobacteraceae</taxon>
        <taxon>Stenotrophomonas</taxon>
    </lineage>
</organism>
<dbReference type="AlphaFoldDB" id="A0A0R0CBL1"/>
<dbReference type="EMBL" id="LDJI01000002">
    <property type="protein sequence ID" value="KRG66358.1"/>
    <property type="molecule type" value="Genomic_DNA"/>
</dbReference>
<reference evidence="2 3" key="1">
    <citation type="submission" date="2015-05" db="EMBL/GenBank/DDBJ databases">
        <title>Genome sequencing and analysis of members of genus Stenotrophomonas.</title>
        <authorList>
            <person name="Patil P.P."/>
            <person name="Midha S."/>
            <person name="Patil P.B."/>
        </authorList>
    </citation>
    <scope>NUCLEOTIDE SEQUENCE [LARGE SCALE GENOMIC DNA]</scope>
    <source>
        <strain evidence="2 3">DSM 18929</strain>
    </source>
</reference>
<name>A0A0R0CBL1_9GAMM</name>
<proteinExistence type="predicted"/>
<feature type="region of interest" description="Disordered" evidence="1">
    <location>
        <begin position="263"/>
        <end position="318"/>
    </location>
</feature>
<evidence type="ECO:0000313" key="3">
    <source>
        <dbReference type="Proteomes" id="UP000050864"/>
    </source>
</evidence>
<protein>
    <submittedName>
        <fullName evidence="2">Uncharacterized protein</fullName>
    </submittedName>
</protein>
<gene>
    <name evidence="2" type="ORF">ABB26_00380</name>
</gene>
<evidence type="ECO:0000313" key="2">
    <source>
        <dbReference type="EMBL" id="KRG66358.1"/>
    </source>
</evidence>
<dbReference type="PATRIC" id="fig|405444.3.peg.1125"/>
<comment type="caution">
    <text evidence="2">The sequence shown here is derived from an EMBL/GenBank/DDBJ whole genome shotgun (WGS) entry which is preliminary data.</text>
</comment>
<sequence length="318" mass="34686">MGEGRMHALIGKWASIVGLGILLNGCAANLRRDLVVPNLAQPAAPFVVDATTQDEKRAFLAAEGNIYSCWYGIHQLSQKEFTPPKAKMFESMLAGAVPEVVTHRVVLERFDVFHNVQGNLSRSARTAASAVLYMNPANYIVRVDPSESFWFERDPYARRGGRAVGCMEGEDGSYFERDVITGHAVIVVWVKFRVDDVPFAFKSYYQHQAIDKASVAQATDVALKETMQGVAEKLRAYWSGMPMTEVAALRSTPPTAARTATTAIGLRPGVNTTPISQDADPSPSGAQSTPPARVPEKSEASQSTEVAKPWAGGKWRGW</sequence>
<accession>A0A0R0CBL1</accession>
<keyword evidence="3" id="KW-1185">Reference proteome</keyword>
<dbReference type="STRING" id="405444.ABB26_00380"/>
<dbReference type="Proteomes" id="UP000050864">
    <property type="component" value="Unassembled WGS sequence"/>
</dbReference>
<evidence type="ECO:0000256" key="1">
    <source>
        <dbReference type="SAM" id="MobiDB-lite"/>
    </source>
</evidence>